<organism evidence="2 3">
    <name type="scientific">Elysia marginata</name>
    <dbReference type="NCBI Taxonomy" id="1093978"/>
    <lineage>
        <taxon>Eukaryota</taxon>
        <taxon>Metazoa</taxon>
        <taxon>Spiralia</taxon>
        <taxon>Lophotrochozoa</taxon>
        <taxon>Mollusca</taxon>
        <taxon>Gastropoda</taxon>
        <taxon>Heterobranchia</taxon>
        <taxon>Euthyneura</taxon>
        <taxon>Panpulmonata</taxon>
        <taxon>Sacoglossa</taxon>
        <taxon>Placobranchoidea</taxon>
        <taxon>Plakobranchidae</taxon>
        <taxon>Elysia</taxon>
    </lineage>
</organism>
<comment type="caution">
    <text evidence="2">The sequence shown here is derived from an EMBL/GenBank/DDBJ whole genome shotgun (WGS) entry which is preliminary data.</text>
</comment>
<dbReference type="InterPro" id="IPR046351">
    <property type="entry name" value="UTP4"/>
</dbReference>
<dbReference type="GO" id="GO:0000462">
    <property type="term" value="P:maturation of SSU-rRNA from tricistronic rRNA transcript (SSU-rRNA, 5.8S rRNA, LSU-rRNA)"/>
    <property type="evidence" value="ECO:0007669"/>
    <property type="project" value="InterPro"/>
</dbReference>
<evidence type="ECO:0000259" key="1">
    <source>
        <dbReference type="Pfam" id="PF12894"/>
    </source>
</evidence>
<dbReference type="SMART" id="SM00320">
    <property type="entry name" value="WD40"/>
    <property type="match status" value="2"/>
</dbReference>
<dbReference type="GO" id="GO:0032040">
    <property type="term" value="C:small-subunit processome"/>
    <property type="evidence" value="ECO:0007669"/>
    <property type="project" value="TreeGrafter"/>
</dbReference>
<dbReference type="InterPro" id="IPR036322">
    <property type="entry name" value="WD40_repeat_dom_sf"/>
</dbReference>
<accession>A0AAV4FED4</accession>
<dbReference type="PANTHER" id="PTHR44163:SF1">
    <property type="entry name" value="U3 SMALL NUCLEOLAR RNA-ASSOCIATED PROTEIN 4 HOMOLOG"/>
    <property type="match status" value="1"/>
</dbReference>
<dbReference type="SUPFAM" id="SSF50978">
    <property type="entry name" value="WD40 repeat-like"/>
    <property type="match status" value="1"/>
</dbReference>
<dbReference type="EMBL" id="BMAT01004271">
    <property type="protein sequence ID" value="GFR71235.1"/>
    <property type="molecule type" value="Genomic_DNA"/>
</dbReference>
<evidence type="ECO:0000313" key="2">
    <source>
        <dbReference type="EMBL" id="GFR71235.1"/>
    </source>
</evidence>
<dbReference type="InterPro" id="IPR015943">
    <property type="entry name" value="WD40/YVTN_repeat-like_dom_sf"/>
</dbReference>
<keyword evidence="3" id="KW-1185">Reference proteome</keyword>
<name>A0AAV4FED4_9GAST</name>
<dbReference type="AlphaFoldDB" id="A0AAV4FED4"/>
<dbReference type="GO" id="GO:0030686">
    <property type="term" value="C:90S preribosome"/>
    <property type="evidence" value="ECO:0007669"/>
    <property type="project" value="InterPro"/>
</dbReference>
<proteinExistence type="predicted"/>
<reference evidence="2 3" key="1">
    <citation type="journal article" date="2021" name="Elife">
        <title>Chloroplast acquisition without the gene transfer in kleptoplastic sea slugs, Plakobranchus ocellatus.</title>
        <authorList>
            <person name="Maeda T."/>
            <person name="Takahashi S."/>
            <person name="Yoshida T."/>
            <person name="Shimamura S."/>
            <person name="Takaki Y."/>
            <person name="Nagai Y."/>
            <person name="Toyoda A."/>
            <person name="Suzuki Y."/>
            <person name="Arimoto A."/>
            <person name="Ishii H."/>
            <person name="Satoh N."/>
            <person name="Nishiyama T."/>
            <person name="Hasebe M."/>
            <person name="Maruyama T."/>
            <person name="Minagawa J."/>
            <person name="Obokata J."/>
            <person name="Shigenobu S."/>
        </authorList>
    </citation>
    <scope>NUCLEOTIDE SEQUENCE [LARGE SCALE GENOMIC DNA]</scope>
</reference>
<dbReference type="GO" id="GO:0034455">
    <property type="term" value="C:t-UTP complex"/>
    <property type="evidence" value="ECO:0007669"/>
    <property type="project" value="TreeGrafter"/>
</dbReference>
<protein>
    <submittedName>
        <fullName evidence="2">Cirrhosis, autosomal recessive 1A (Cirhin)</fullName>
    </submittedName>
</protein>
<gene>
    <name evidence="2" type="ORF">ElyMa_002090300</name>
</gene>
<feature type="non-terminal residue" evidence="2">
    <location>
        <position position="131"/>
    </location>
</feature>
<dbReference type="Gene3D" id="2.130.10.10">
    <property type="entry name" value="YVTN repeat-like/Quinoprotein amine dehydrogenase"/>
    <property type="match status" value="1"/>
</dbReference>
<dbReference type="Pfam" id="PF12894">
    <property type="entry name" value="ANAPC4_WD40"/>
    <property type="match status" value="1"/>
</dbReference>
<sequence length="131" mass="14755">MFEPDRPIHRLSVSPNGEMFATACLDHSVKIYSVATCEPLCSCPVLQSQVSAIAFSPHSPTLVIAYCDHSVYEFDLDRKEFTPWSRENSNQFPKNWLKPLKHIMGLAFFPESADKILVHTDSAISVLDKSK</sequence>
<feature type="domain" description="Anaphase-promoting complex subunit 4-like WD40" evidence="1">
    <location>
        <begin position="4"/>
        <end position="56"/>
    </location>
</feature>
<dbReference type="GO" id="GO:0003723">
    <property type="term" value="F:RNA binding"/>
    <property type="evidence" value="ECO:0007669"/>
    <property type="project" value="TreeGrafter"/>
</dbReference>
<dbReference type="PANTHER" id="PTHR44163">
    <property type="entry name" value="U3 SMALL NUCLEOLAR RNA-ASSOCIATED PROTEIN 4 HOMOLOG"/>
    <property type="match status" value="1"/>
</dbReference>
<dbReference type="Proteomes" id="UP000762676">
    <property type="component" value="Unassembled WGS sequence"/>
</dbReference>
<dbReference type="InterPro" id="IPR001680">
    <property type="entry name" value="WD40_rpt"/>
</dbReference>
<evidence type="ECO:0000313" key="3">
    <source>
        <dbReference type="Proteomes" id="UP000762676"/>
    </source>
</evidence>
<dbReference type="InterPro" id="IPR024977">
    <property type="entry name" value="Apc4-like_WD40_dom"/>
</dbReference>